<keyword evidence="1" id="KW-1185">Reference proteome</keyword>
<reference evidence="2" key="1">
    <citation type="submission" date="2016-11" db="UniProtKB">
        <authorList>
            <consortium name="WormBaseParasite"/>
        </authorList>
    </citation>
    <scope>IDENTIFICATION</scope>
</reference>
<dbReference type="AlphaFoldDB" id="A0A1I8AI87"/>
<proteinExistence type="predicted"/>
<sequence length="70" mass="7748">MDGRVSLVRLAATSGPWSSSVHNSSGELAPVRAPSLRIDQRSKVQIRREFVRFRSRNISFHATSSKVPGI</sequence>
<evidence type="ECO:0000313" key="2">
    <source>
        <dbReference type="WBParaSite" id="L893_g5874.t1"/>
    </source>
</evidence>
<accession>A0A1I8AI87</accession>
<protein>
    <submittedName>
        <fullName evidence="2">Secreted protein</fullName>
    </submittedName>
</protein>
<dbReference type="WBParaSite" id="L893_g5874.t1">
    <property type="protein sequence ID" value="L893_g5874.t1"/>
    <property type="gene ID" value="L893_g5874"/>
</dbReference>
<name>A0A1I8AI87_9BILA</name>
<evidence type="ECO:0000313" key="1">
    <source>
        <dbReference type="Proteomes" id="UP000095287"/>
    </source>
</evidence>
<dbReference type="Proteomes" id="UP000095287">
    <property type="component" value="Unplaced"/>
</dbReference>
<organism evidence="1 2">
    <name type="scientific">Steinernema glaseri</name>
    <dbReference type="NCBI Taxonomy" id="37863"/>
    <lineage>
        <taxon>Eukaryota</taxon>
        <taxon>Metazoa</taxon>
        <taxon>Ecdysozoa</taxon>
        <taxon>Nematoda</taxon>
        <taxon>Chromadorea</taxon>
        <taxon>Rhabditida</taxon>
        <taxon>Tylenchina</taxon>
        <taxon>Panagrolaimomorpha</taxon>
        <taxon>Strongyloidoidea</taxon>
        <taxon>Steinernematidae</taxon>
        <taxon>Steinernema</taxon>
    </lineage>
</organism>